<evidence type="ECO:0000313" key="2">
    <source>
        <dbReference type="Proteomes" id="UP000828390"/>
    </source>
</evidence>
<gene>
    <name evidence="1" type="ORF">DPMN_180410</name>
</gene>
<dbReference type="AlphaFoldDB" id="A0A9D4EGL2"/>
<name>A0A9D4EGL2_DREPO</name>
<comment type="caution">
    <text evidence="1">The sequence shown here is derived from an EMBL/GenBank/DDBJ whole genome shotgun (WGS) entry which is preliminary data.</text>
</comment>
<sequence length="143" mass="16052">MKNPNSVSGTIKLHALFDAHNQLYTSEVSCYCEACLKGEYCGHWKIDTLPEKHTVSYKASTRECSQKWKLIDHEGNVDENRNKVQKLNIPEMCADRTGCSQIADENVLPKVSDENESPSIKPVKDAYYLVNLDEILSTQGTGT</sequence>
<reference evidence="1" key="1">
    <citation type="journal article" date="2019" name="bioRxiv">
        <title>The Genome of the Zebra Mussel, Dreissena polymorpha: A Resource for Invasive Species Research.</title>
        <authorList>
            <person name="McCartney M.A."/>
            <person name="Auch B."/>
            <person name="Kono T."/>
            <person name="Mallez S."/>
            <person name="Zhang Y."/>
            <person name="Obille A."/>
            <person name="Becker A."/>
            <person name="Abrahante J.E."/>
            <person name="Garbe J."/>
            <person name="Badalamenti J.P."/>
            <person name="Herman A."/>
            <person name="Mangelson H."/>
            <person name="Liachko I."/>
            <person name="Sullivan S."/>
            <person name="Sone E.D."/>
            <person name="Koren S."/>
            <person name="Silverstein K.A.T."/>
            <person name="Beckman K.B."/>
            <person name="Gohl D.M."/>
        </authorList>
    </citation>
    <scope>NUCLEOTIDE SEQUENCE</scope>
    <source>
        <strain evidence="1">Duluth1</strain>
        <tissue evidence="1">Whole animal</tissue>
    </source>
</reference>
<accession>A0A9D4EGL2</accession>
<organism evidence="1 2">
    <name type="scientific">Dreissena polymorpha</name>
    <name type="common">Zebra mussel</name>
    <name type="synonym">Mytilus polymorpha</name>
    <dbReference type="NCBI Taxonomy" id="45954"/>
    <lineage>
        <taxon>Eukaryota</taxon>
        <taxon>Metazoa</taxon>
        <taxon>Spiralia</taxon>
        <taxon>Lophotrochozoa</taxon>
        <taxon>Mollusca</taxon>
        <taxon>Bivalvia</taxon>
        <taxon>Autobranchia</taxon>
        <taxon>Heteroconchia</taxon>
        <taxon>Euheterodonta</taxon>
        <taxon>Imparidentia</taxon>
        <taxon>Neoheterodontei</taxon>
        <taxon>Myida</taxon>
        <taxon>Dreissenoidea</taxon>
        <taxon>Dreissenidae</taxon>
        <taxon>Dreissena</taxon>
    </lineage>
</organism>
<dbReference type="EMBL" id="JAIWYP010000009">
    <property type="protein sequence ID" value="KAH3778933.1"/>
    <property type="molecule type" value="Genomic_DNA"/>
</dbReference>
<evidence type="ECO:0000313" key="1">
    <source>
        <dbReference type="EMBL" id="KAH3778933.1"/>
    </source>
</evidence>
<dbReference type="Proteomes" id="UP000828390">
    <property type="component" value="Unassembled WGS sequence"/>
</dbReference>
<protein>
    <submittedName>
        <fullName evidence="1">Uncharacterized protein</fullName>
    </submittedName>
</protein>
<keyword evidence="2" id="KW-1185">Reference proteome</keyword>
<reference evidence="1" key="2">
    <citation type="submission" date="2020-11" db="EMBL/GenBank/DDBJ databases">
        <authorList>
            <person name="McCartney M.A."/>
            <person name="Auch B."/>
            <person name="Kono T."/>
            <person name="Mallez S."/>
            <person name="Becker A."/>
            <person name="Gohl D.M."/>
            <person name="Silverstein K.A.T."/>
            <person name="Koren S."/>
            <person name="Bechman K.B."/>
            <person name="Herman A."/>
            <person name="Abrahante J.E."/>
            <person name="Garbe J."/>
        </authorList>
    </citation>
    <scope>NUCLEOTIDE SEQUENCE</scope>
    <source>
        <strain evidence="1">Duluth1</strain>
        <tissue evidence="1">Whole animal</tissue>
    </source>
</reference>
<proteinExistence type="predicted"/>